<organism evidence="2 3">
    <name type="scientific">Drechslerella dactyloides</name>
    <name type="common">Nematode-trapping fungus</name>
    <name type="synonym">Arthrobotrys dactyloides</name>
    <dbReference type="NCBI Taxonomy" id="74499"/>
    <lineage>
        <taxon>Eukaryota</taxon>
        <taxon>Fungi</taxon>
        <taxon>Dikarya</taxon>
        <taxon>Ascomycota</taxon>
        <taxon>Pezizomycotina</taxon>
        <taxon>Orbiliomycetes</taxon>
        <taxon>Orbiliales</taxon>
        <taxon>Orbiliaceae</taxon>
        <taxon>Drechslerella</taxon>
    </lineage>
</organism>
<evidence type="ECO:0000313" key="3">
    <source>
        <dbReference type="Proteomes" id="UP001221413"/>
    </source>
</evidence>
<comment type="caution">
    <text evidence="2">The sequence shown here is derived from an EMBL/GenBank/DDBJ whole genome shotgun (WGS) entry which is preliminary data.</text>
</comment>
<dbReference type="Proteomes" id="UP001221413">
    <property type="component" value="Unassembled WGS sequence"/>
</dbReference>
<gene>
    <name evidence="2" type="ORF">Dda_4277</name>
</gene>
<evidence type="ECO:0000313" key="2">
    <source>
        <dbReference type="EMBL" id="KAJ6261607.1"/>
    </source>
</evidence>
<dbReference type="AlphaFoldDB" id="A0AAD6NKL1"/>
<evidence type="ECO:0000256" key="1">
    <source>
        <dbReference type="SAM" id="MobiDB-lite"/>
    </source>
</evidence>
<feature type="region of interest" description="Disordered" evidence="1">
    <location>
        <begin position="94"/>
        <end position="137"/>
    </location>
</feature>
<keyword evidence="3" id="KW-1185">Reference proteome</keyword>
<sequence>MGRLHSKLIDCCCYHSPYDPHSDTSTQDSINDTFELPRRMPRHETPNARPATVEPNIHRLRQHHDTATAAAAIGTRDPPDESALIIEPGVMYDDPLVASTPERNQSRDRRNAQRQRFHGHGTVATRGTSELGEGGGSAGAQQIAAIVQNTGATHVLTGRSSRVPKNYRRTLRRRSRLNVGPYIHGGVYSENELGLPAGEYMYSTHMF</sequence>
<name>A0AAD6NKL1_DREDA</name>
<dbReference type="EMBL" id="JAQGDS010000004">
    <property type="protein sequence ID" value="KAJ6261607.1"/>
    <property type="molecule type" value="Genomic_DNA"/>
</dbReference>
<accession>A0AAD6NKL1</accession>
<protein>
    <submittedName>
        <fullName evidence="2">Uncharacterized protein</fullName>
    </submittedName>
</protein>
<proteinExistence type="predicted"/>
<reference evidence="2" key="1">
    <citation type="submission" date="2023-01" db="EMBL/GenBank/DDBJ databases">
        <title>The chitinases involved in constricting ring structure development in the nematode-trapping fungus Drechslerella dactyloides.</title>
        <authorList>
            <person name="Wang R."/>
            <person name="Zhang L."/>
            <person name="Tang P."/>
            <person name="Li S."/>
            <person name="Liang L."/>
        </authorList>
    </citation>
    <scope>NUCLEOTIDE SEQUENCE</scope>
    <source>
        <strain evidence="2">YMF1.00031</strain>
    </source>
</reference>